<reference evidence="12" key="1">
    <citation type="submission" date="2017-09" db="EMBL/GenBank/DDBJ databases">
        <authorList>
            <person name="Varghese N."/>
            <person name="Submissions S."/>
        </authorList>
    </citation>
    <scope>NUCLEOTIDE SEQUENCE [LARGE SCALE GENOMIC DNA]</scope>
    <source>
        <strain evidence="12">CGMCC 1.12803</strain>
    </source>
</reference>
<evidence type="ECO:0000256" key="8">
    <source>
        <dbReference type="ARBA" id="ARBA00022840"/>
    </source>
</evidence>
<keyword evidence="5" id="KW-0819">tRNA processing</keyword>
<dbReference type="OrthoDB" id="9815896at2"/>
<dbReference type="GO" id="GO:0005737">
    <property type="term" value="C:cytoplasm"/>
    <property type="evidence" value="ECO:0007669"/>
    <property type="project" value="UniProtKB-SubCell"/>
</dbReference>
<dbReference type="EMBL" id="OCMT01000004">
    <property type="protein sequence ID" value="SOD19984.1"/>
    <property type="molecule type" value="Genomic_DNA"/>
</dbReference>
<evidence type="ECO:0000313" key="11">
    <source>
        <dbReference type="EMBL" id="SOD19984.1"/>
    </source>
</evidence>
<dbReference type="PANTHER" id="PTHR33540:SF2">
    <property type="entry name" value="TRNA THREONYLCARBAMOYLADENOSINE BIOSYNTHESIS PROTEIN TSAE"/>
    <property type="match status" value="1"/>
</dbReference>
<evidence type="ECO:0000256" key="5">
    <source>
        <dbReference type="ARBA" id="ARBA00022694"/>
    </source>
</evidence>
<evidence type="ECO:0000256" key="6">
    <source>
        <dbReference type="ARBA" id="ARBA00022723"/>
    </source>
</evidence>
<dbReference type="GO" id="GO:0005524">
    <property type="term" value="F:ATP binding"/>
    <property type="evidence" value="ECO:0007669"/>
    <property type="project" value="UniProtKB-KW"/>
</dbReference>
<evidence type="ECO:0000256" key="10">
    <source>
        <dbReference type="ARBA" id="ARBA00032441"/>
    </source>
</evidence>
<evidence type="ECO:0000256" key="3">
    <source>
        <dbReference type="ARBA" id="ARBA00019010"/>
    </source>
</evidence>
<proteinExistence type="inferred from homology"/>
<keyword evidence="4" id="KW-0963">Cytoplasm</keyword>
<name>A0A286ADK9_9SPHI</name>
<sequence length="141" mass="16136">MKSIPINSTAELNHVAQELLAFAEGHKFFIFEGDMAAGKTTFIKSLCEAIGVEDVVSSPTFSIVNEYESTTGPVYHFDFYRLKNVQEAYDIGYEEYFYSGNYCLVEWPSKVEELLPEEYIKIEITVTGNEQRLFQFTKIEG</sequence>
<dbReference type="InterPro" id="IPR027417">
    <property type="entry name" value="P-loop_NTPase"/>
</dbReference>
<dbReference type="Pfam" id="PF02367">
    <property type="entry name" value="TsaE"/>
    <property type="match status" value="1"/>
</dbReference>
<evidence type="ECO:0000256" key="9">
    <source>
        <dbReference type="ARBA" id="ARBA00022842"/>
    </source>
</evidence>
<dbReference type="RefSeq" id="WP_097133468.1">
    <property type="nucleotide sequence ID" value="NZ_OCMT01000004.1"/>
</dbReference>
<accession>A0A286ADK9</accession>
<dbReference type="AlphaFoldDB" id="A0A286ADK9"/>
<dbReference type="GO" id="GO:0002949">
    <property type="term" value="P:tRNA threonylcarbamoyladenosine modification"/>
    <property type="evidence" value="ECO:0007669"/>
    <property type="project" value="InterPro"/>
</dbReference>
<evidence type="ECO:0000256" key="2">
    <source>
        <dbReference type="ARBA" id="ARBA00007599"/>
    </source>
</evidence>
<dbReference type="GO" id="GO:0046872">
    <property type="term" value="F:metal ion binding"/>
    <property type="evidence" value="ECO:0007669"/>
    <property type="project" value="UniProtKB-KW"/>
</dbReference>
<comment type="similarity">
    <text evidence="2">Belongs to the TsaE family.</text>
</comment>
<keyword evidence="6" id="KW-0479">Metal-binding</keyword>
<dbReference type="InterPro" id="IPR003442">
    <property type="entry name" value="T6A_TsaE"/>
</dbReference>
<keyword evidence="7" id="KW-0547">Nucleotide-binding</keyword>
<dbReference type="NCBIfam" id="TIGR00150">
    <property type="entry name" value="T6A_YjeE"/>
    <property type="match status" value="1"/>
</dbReference>
<comment type="subcellular location">
    <subcellularLocation>
        <location evidence="1">Cytoplasm</location>
    </subcellularLocation>
</comment>
<evidence type="ECO:0000313" key="12">
    <source>
        <dbReference type="Proteomes" id="UP000219281"/>
    </source>
</evidence>
<keyword evidence="8" id="KW-0067">ATP-binding</keyword>
<dbReference type="Gene3D" id="3.40.50.300">
    <property type="entry name" value="P-loop containing nucleotide triphosphate hydrolases"/>
    <property type="match status" value="1"/>
</dbReference>
<evidence type="ECO:0000256" key="7">
    <source>
        <dbReference type="ARBA" id="ARBA00022741"/>
    </source>
</evidence>
<dbReference type="Proteomes" id="UP000219281">
    <property type="component" value="Unassembled WGS sequence"/>
</dbReference>
<keyword evidence="12" id="KW-1185">Reference proteome</keyword>
<evidence type="ECO:0000256" key="4">
    <source>
        <dbReference type="ARBA" id="ARBA00022490"/>
    </source>
</evidence>
<organism evidence="11 12">
    <name type="scientific">Pedobacter xixiisoli</name>
    <dbReference type="NCBI Taxonomy" id="1476464"/>
    <lineage>
        <taxon>Bacteria</taxon>
        <taxon>Pseudomonadati</taxon>
        <taxon>Bacteroidota</taxon>
        <taxon>Sphingobacteriia</taxon>
        <taxon>Sphingobacteriales</taxon>
        <taxon>Sphingobacteriaceae</taxon>
        <taxon>Pedobacter</taxon>
    </lineage>
</organism>
<keyword evidence="9" id="KW-0460">Magnesium</keyword>
<protein>
    <recommendedName>
        <fullName evidence="3">tRNA threonylcarbamoyladenosine biosynthesis protein TsaE</fullName>
    </recommendedName>
    <alternativeName>
        <fullName evidence="10">t(6)A37 threonylcarbamoyladenosine biosynthesis protein TsaE</fullName>
    </alternativeName>
</protein>
<dbReference type="PANTHER" id="PTHR33540">
    <property type="entry name" value="TRNA THREONYLCARBAMOYLADENOSINE BIOSYNTHESIS PROTEIN TSAE"/>
    <property type="match status" value="1"/>
</dbReference>
<dbReference type="SUPFAM" id="SSF52540">
    <property type="entry name" value="P-loop containing nucleoside triphosphate hydrolases"/>
    <property type="match status" value="1"/>
</dbReference>
<evidence type="ECO:0000256" key="1">
    <source>
        <dbReference type="ARBA" id="ARBA00004496"/>
    </source>
</evidence>
<gene>
    <name evidence="11" type="ORF">SAMN06297358_3692</name>
</gene>